<sequence>GVRVGDIVVKLGARQERVVRKEAQKNGDGLNSKKLELHTEGAKENESRVLLRNYRSMSDDVKWVQNGLVATVINGEAIPVVQNRISDTGFGDLVIIPMGADKVFVRSSDGVDALSIVSGAKEFFKLIFSHWMR</sequence>
<evidence type="ECO:0000256" key="1">
    <source>
        <dbReference type="SAM" id="MobiDB-lite"/>
    </source>
</evidence>
<keyword evidence="3" id="KW-1185">Reference proteome</keyword>
<comment type="caution">
    <text evidence="2">The sequence shown here is derived from an EMBL/GenBank/DDBJ whole genome shotgun (WGS) entry which is preliminary data.</text>
</comment>
<feature type="non-terminal residue" evidence="2">
    <location>
        <position position="1"/>
    </location>
</feature>
<dbReference type="AlphaFoldDB" id="A0A392RJC9"/>
<accession>A0A392RJC9</accession>
<name>A0A392RJC9_9FABA</name>
<proteinExistence type="predicted"/>
<protein>
    <submittedName>
        <fullName evidence="2">DUF4283 domain protein</fullName>
    </submittedName>
</protein>
<feature type="non-terminal residue" evidence="2">
    <location>
        <position position="133"/>
    </location>
</feature>
<dbReference type="EMBL" id="LXQA010230755">
    <property type="protein sequence ID" value="MCI36134.1"/>
    <property type="molecule type" value="Genomic_DNA"/>
</dbReference>
<evidence type="ECO:0000313" key="3">
    <source>
        <dbReference type="Proteomes" id="UP000265520"/>
    </source>
</evidence>
<organism evidence="2 3">
    <name type="scientific">Trifolium medium</name>
    <dbReference type="NCBI Taxonomy" id="97028"/>
    <lineage>
        <taxon>Eukaryota</taxon>
        <taxon>Viridiplantae</taxon>
        <taxon>Streptophyta</taxon>
        <taxon>Embryophyta</taxon>
        <taxon>Tracheophyta</taxon>
        <taxon>Spermatophyta</taxon>
        <taxon>Magnoliopsida</taxon>
        <taxon>eudicotyledons</taxon>
        <taxon>Gunneridae</taxon>
        <taxon>Pentapetalae</taxon>
        <taxon>rosids</taxon>
        <taxon>fabids</taxon>
        <taxon>Fabales</taxon>
        <taxon>Fabaceae</taxon>
        <taxon>Papilionoideae</taxon>
        <taxon>50 kb inversion clade</taxon>
        <taxon>NPAAA clade</taxon>
        <taxon>Hologalegina</taxon>
        <taxon>IRL clade</taxon>
        <taxon>Trifolieae</taxon>
        <taxon>Trifolium</taxon>
    </lineage>
</organism>
<reference evidence="2 3" key="1">
    <citation type="journal article" date="2018" name="Front. Plant Sci.">
        <title>Red Clover (Trifolium pratense) and Zigzag Clover (T. medium) - A Picture of Genomic Similarities and Differences.</title>
        <authorList>
            <person name="Dluhosova J."/>
            <person name="Istvanek J."/>
            <person name="Nedelnik J."/>
            <person name="Repkova J."/>
        </authorList>
    </citation>
    <scope>NUCLEOTIDE SEQUENCE [LARGE SCALE GENOMIC DNA]</scope>
    <source>
        <strain evidence="3">cv. 10/8</strain>
        <tissue evidence="2">Leaf</tissue>
    </source>
</reference>
<dbReference type="Proteomes" id="UP000265520">
    <property type="component" value="Unassembled WGS sequence"/>
</dbReference>
<feature type="region of interest" description="Disordered" evidence="1">
    <location>
        <begin position="22"/>
        <end position="41"/>
    </location>
</feature>
<evidence type="ECO:0000313" key="2">
    <source>
        <dbReference type="EMBL" id="MCI36134.1"/>
    </source>
</evidence>